<organism evidence="2 3">
    <name type="scientific">Bdellovibrio svalbardensis</name>
    <dbReference type="NCBI Taxonomy" id="2972972"/>
    <lineage>
        <taxon>Bacteria</taxon>
        <taxon>Pseudomonadati</taxon>
        <taxon>Bdellovibrionota</taxon>
        <taxon>Bdellovibrionia</taxon>
        <taxon>Bdellovibrionales</taxon>
        <taxon>Pseudobdellovibrionaceae</taxon>
        <taxon>Bdellovibrio</taxon>
    </lineage>
</organism>
<comment type="caution">
    <text evidence="2">The sequence shown here is derived from an EMBL/GenBank/DDBJ whole genome shotgun (WGS) entry which is preliminary data.</text>
</comment>
<name>A0ABT6DL35_9BACT</name>
<dbReference type="Proteomes" id="UP001152321">
    <property type="component" value="Unassembled WGS sequence"/>
</dbReference>
<evidence type="ECO:0000313" key="2">
    <source>
        <dbReference type="EMBL" id="MDG0816604.1"/>
    </source>
</evidence>
<keyword evidence="2" id="KW-0413">Isomerase</keyword>
<dbReference type="NCBIfam" id="TIGR00689">
    <property type="entry name" value="rpiB_lacA_lacB"/>
    <property type="match status" value="1"/>
</dbReference>
<sequence length="158" mass="17478">MNIFVGCDHAGLDLKLKVMAALPDFNWKDQGTFNGDSVDYPDFADKVCKELVQVELQNQKTNVQDSLQGPAMGILICGSGQGMAIRANRYPQVRAALCWNEDIARLSREHNNANILVLSARFTSPDLAVKMIKEFFKTSFEGGRHQGRVQKLSADTGC</sequence>
<dbReference type="PANTHER" id="PTHR30345">
    <property type="entry name" value="RIBOSE-5-PHOSPHATE ISOMERASE B"/>
    <property type="match status" value="1"/>
</dbReference>
<dbReference type="NCBIfam" id="NF004051">
    <property type="entry name" value="PRK05571.1"/>
    <property type="match status" value="1"/>
</dbReference>
<dbReference type="EMBL" id="JANRMI010000002">
    <property type="protein sequence ID" value="MDG0816604.1"/>
    <property type="molecule type" value="Genomic_DNA"/>
</dbReference>
<dbReference type="PIRSF" id="PIRSF005384">
    <property type="entry name" value="RpiB_LacA_B"/>
    <property type="match status" value="1"/>
</dbReference>
<dbReference type="Gene3D" id="3.40.1400.10">
    <property type="entry name" value="Sugar-phosphate isomerase, RpiB/LacA/LacB"/>
    <property type="match status" value="1"/>
</dbReference>
<protein>
    <submittedName>
        <fullName evidence="2">RpiB/LacA/LacB family sugar-phosphate isomerase</fullName>
    </submittedName>
</protein>
<dbReference type="RefSeq" id="WP_277578081.1">
    <property type="nucleotide sequence ID" value="NZ_JANRMI010000002.1"/>
</dbReference>
<reference evidence="2" key="1">
    <citation type="submission" date="2022-08" db="EMBL/GenBank/DDBJ databases">
        <title>Novel Bdellovibrio Species Isolated from Svalbard: Designation Bdellovibrio svalbardensis.</title>
        <authorList>
            <person name="Mitchell R.J."/>
            <person name="Choi S.Y."/>
        </authorList>
    </citation>
    <scope>NUCLEOTIDE SEQUENCE</scope>
    <source>
        <strain evidence="2">PAP01</strain>
    </source>
</reference>
<keyword evidence="3" id="KW-1185">Reference proteome</keyword>
<dbReference type="InterPro" id="IPR036569">
    <property type="entry name" value="RpiB_LacA_LacB_sf"/>
</dbReference>
<evidence type="ECO:0000313" key="3">
    <source>
        <dbReference type="Proteomes" id="UP001152321"/>
    </source>
</evidence>
<dbReference type="PANTHER" id="PTHR30345:SF0">
    <property type="entry name" value="DNA DAMAGE-REPAIR_TOLERATION PROTEIN DRT102"/>
    <property type="match status" value="1"/>
</dbReference>
<dbReference type="InterPro" id="IPR003500">
    <property type="entry name" value="RpiB_LacA_LacB"/>
</dbReference>
<dbReference type="SUPFAM" id="SSF89623">
    <property type="entry name" value="Ribose/Galactose isomerase RpiB/AlsB"/>
    <property type="match status" value="1"/>
</dbReference>
<dbReference type="Pfam" id="PF02502">
    <property type="entry name" value="LacAB_rpiB"/>
    <property type="match status" value="1"/>
</dbReference>
<gene>
    <name evidence="2" type="ORF">NWE73_09530</name>
</gene>
<evidence type="ECO:0000256" key="1">
    <source>
        <dbReference type="ARBA" id="ARBA00008754"/>
    </source>
</evidence>
<comment type="similarity">
    <text evidence="1">Belongs to the LacAB/RpiB family.</text>
</comment>
<dbReference type="GO" id="GO:0016853">
    <property type="term" value="F:isomerase activity"/>
    <property type="evidence" value="ECO:0007669"/>
    <property type="project" value="UniProtKB-KW"/>
</dbReference>
<proteinExistence type="inferred from homology"/>
<accession>A0ABT6DL35</accession>